<proteinExistence type="predicted"/>
<dbReference type="RefSeq" id="WP_377177079.1">
    <property type="nucleotide sequence ID" value="NZ_JBHTMY010000002.1"/>
</dbReference>
<accession>A0ABW3Y2A8</accession>
<gene>
    <name evidence="1" type="ORF">ACFQ39_05970</name>
</gene>
<dbReference type="Proteomes" id="UP001597201">
    <property type="component" value="Unassembled WGS sequence"/>
</dbReference>
<organism evidence="1 2">
    <name type="scientific">Namhaeicola litoreus</name>
    <dbReference type="NCBI Taxonomy" id="1052145"/>
    <lineage>
        <taxon>Bacteria</taxon>
        <taxon>Pseudomonadati</taxon>
        <taxon>Bacteroidota</taxon>
        <taxon>Flavobacteriia</taxon>
        <taxon>Flavobacteriales</taxon>
        <taxon>Flavobacteriaceae</taxon>
        <taxon>Namhaeicola</taxon>
    </lineage>
</organism>
<evidence type="ECO:0000313" key="2">
    <source>
        <dbReference type="Proteomes" id="UP001597201"/>
    </source>
</evidence>
<comment type="caution">
    <text evidence="1">The sequence shown here is derived from an EMBL/GenBank/DDBJ whole genome shotgun (WGS) entry which is preliminary data.</text>
</comment>
<reference evidence="2" key="1">
    <citation type="journal article" date="2019" name="Int. J. Syst. Evol. Microbiol.">
        <title>The Global Catalogue of Microorganisms (GCM) 10K type strain sequencing project: providing services to taxonomists for standard genome sequencing and annotation.</title>
        <authorList>
            <consortium name="The Broad Institute Genomics Platform"/>
            <consortium name="The Broad Institute Genome Sequencing Center for Infectious Disease"/>
            <person name="Wu L."/>
            <person name="Ma J."/>
        </authorList>
    </citation>
    <scope>NUCLEOTIDE SEQUENCE [LARGE SCALE GENOMIC DNA]</scope>
    <source>
        <strain evidence="2">CCUG 61485</strain>
    </source>
</reference>
<evidence type="ECO:0008006" key="3">
    <source>
        <dbReference type="Google" id="ProtNLM"/>
    </source>
</evidence>
<protein>
    <recommendedName>
        <fullName evidence="3">Lipocalin-like domain-containing protein</fullName>
    </recommendedName>
</protein>
<evidence type="ECO:0000313" key="1">
    <source>
        <dbReference type="EMBL" id="MFD1315157.1"/>
    </source>
</evidence>
<sequence>MLISIIAQDSRNKASEDIDPMMGNWKIDLRPTPESDGYDQSFHMKMIGEYTFTGTF</sequence>
<keyword evidence="2" id="KW-1185">Reference proteome</keyword>
<name>A0ABW3Y2A8_9FLAO</name>
<dbReference type="EMBL" id="JBHTMY010000002">
    <property type="protein sequence ID" value="MFD1315157.1"/>
    <property type="molecule type" value="Genomic_DNA"/>
</dbReference>